<name>A0A0B8MZA5_TALPI</name>
<protein>
    <submittedName>
        <fullName evidence="1">Uncharacterized protein</fullName>
    </submittedName>
</protein>
<accession>A0A0B8MZA5</accession>
<reference evidence="2" key="1">
    <citation type="journal article" date="2015" name="Genome Announc.">
        <title>Draft genome sequence of Talaromyces cellulolyticus strain Y-94, a source of lignocellulosic biomass-degrading enzymes.</title>
        <authorList>
            <person name="Fujii T."/>
            <person name="Koike H."/>
            <person name="Sawayama S."/>
            <person name="Yano S."/>
            <person name="Inoue H."/>
        </authorList>
    </citation>
    <scope>NUCLEOTIDE SEQUENCE [LARGE SCALE GENOMIC DNA]</scope>
    <source>
        <strain evidence="2">Y-94</strain>
    </source>
</reference>
<dbReference type="EMBL" id="DF933846">
    <property type="protein sequence ID" value="GAM43465.1"/>
    <property type="molecule type" value="Genomic_DNA"/>
</dbReference>
<organism evidence="1 2">
    <name type="scientific">Talaromyces pinophilus</name>
    <name type="common">Penicillium pinophilum</name>
    <dbReference type="NCBI Taxonomy" id="128442"/>
    <lineage>
        <taxon>Eukaryota</taxon>
        <taxon>Fungi</taxon>
        <taxon>Dikarya</taxon>
        <taxon>Ascomycota</taxon>
        <taxon>Pezizomycotina</taxon>
        <taxon>Eurotiomycetes</taxon>
        <taxon>Eurotiomycetidae</taxon>
        <taxon>Eurotiales</taxon>
        <taxon>Trichocomaceae</taxon>
        <taxon>Talaromyces</taxon>
        <taxon>Talaromyces sect. Talaromyces</taxon>
    </lineage>
</organism>
<evidence type="ECO:0000313" key="2">
    <source>
        <dbReference type="Proteomes" id="UP000053095"/>
    </source>
</evidence>
<evidence type="ECO:0000313" key="1">
    <source>
        <dbReference type="EMBL" id="GAM43465.1"/>
    </source>
</evidence>
<keyword evidence="2" id="KW-1185">Reference proteome</keyword>
<proteinExistence type="predicted"/>
<dbReference type="AlphaFoldDB" id="A0A0B8MZA5"/>
<dbReference type="Proteomes" id="UP000053095">
    <property type="component" value="Unassembled WGS sequence"/>
</dbReference>
<sequence length="150" mass="16370">MSYNFADNAAIAARSQYHWKATNIQTRDMYITDGATYQVNQGTLIVFLEFCDAYGRKCNPIATGVPAGMEKVRYVITPAGKPALPAEEVDVDLDENLSYVQIDTKGLSGAYEVRVVDRTIYFDVGQHLQSPAPAVIAKPKRPPTGPTGNA</sequence>
<gene>
    <name evidence="1" type="ORF">TCE0_050f18302</name>
</gene>